<organism evidence="2 3">
    <name type="scientific">Phialemonium thermophilum</name>
    <dbReference type="NCBI Taxonomy" id="223376"/>
    <lineage>
        <taxon>Eukaryota</taxon>
        <taxon>Fungi</taxon>
        <taxon>Dikarya</taxon>
        <taxon>Ascomycota</taxon>
        <taxon>Pezizomycotina</taxon>
        <taxon>Sordariomycetes</taxon>
        <taxon>Sordariomycetidae</taxon>
        <taxon>Cephalothecales</taxon>
        <taxon>Cephalothecaceae</taxon>
        <taxon>Phialemonium</taxon>
    </lineage>
</organism>
<reference evidence="2 3" key="1">
    <citation type="journal article" date="2024" name="Commun. Biol.">
        <title>Comparative genomic analysis of thermophilic fungi reveals convergent evolutionary adaptations and gene losses.</title>
        <authorList>
            <person name="Steindorff A.S."/>
            <person name="Aguilar-Pontes M.V."/>
            <person name="Robinson A.J."/>
            <person name="Andreopoulos B."/>
            <person name="LaButti K."/>
            <person name="Kuo A."/>
            <person name="Mondo S."/>
            <person name="Riley R."/>
            <person name="Otillar R."/>
            <person name="Haridas S."/>
            <person name="Lipzen A."/>
            <person name="Grimwood J."/>
            <person name="Schmutz J."/>
            <person name="Clum A."/>
            <person name="Reid I.D."/>
            <person name="Moisan M.C."/>
            <person name="Butler G."/>
            <person name="Nguyen T.T.M."/>
            <person name="Dewar K."/>
            <person name="Conant G."/>
            <person name="Drula E."/>
            <person name="Henrissat B."/>
            <person name="Hansel C."/>
            <person name="Singer S."/>
            <person name="Hutchinson M.I."/>
            <person name="de Vries R.P."/>
            <person name="Natvig D.O."/>
            <person name="Powell A.J."/>
            <person name="Tsang A."/>
            <person name="Grigoriev I.V."/>
        </authorList>
    </citation>
    <scope>NUCLEOTIDE SEQUENCE [LARGE SCALE GENOMIC DNA]</scope>
    <source>
        <strain evidence="2 3">ATCC 24622</strain>
    </source>
</reference>
<accession>A0ABR3W9M1</accession>
<feature type="compositionally biased region" description="Polar residues" evidence="1">
    <location>
        <begin position="129"/>
        <end position="140"/>
    </location>
</feature>
<proteinExistence type="predicted"/>
<evidence type="ECO:0000256" key="1">
    <source>
        <dbReference type="SAM" id="MobiDB-lite"/>
    </source>
</evidence>
<comment type="caution">
    <text evidence="2">The sequence shown here is derived from an EMBL/GenBank/DDBJ whole genome shotgun (WGS) entry which is preliminary data.</text>
</comment>
<name>A0ABR3W9M1_9PEZI</name>
<dbReference type="Proteomes" id="UP001586593">
    <property type="component" value="Unassembled WGS sequence"/>
</dbReference>
<dbReference type="EMBL" id="JAZHXJ010000583">
    <property type="protein sequence ID" value="KAL1856888.1"/>
    <property type="molecule type" value="Genomic_DNA"/>
</dbReference>
<gene>
    <name evidence="2" type="ORF">VTK73DRAFT_8211</name>
</gene>
<protein>
    <submittedName>
        <fullName evidence="2">Uncharacterized protein</fullName>
    </submittedName>
</protein>
<feature type="region of interest" description="Disordered" evidence="1">
    <location>
        <begin position="118"/>
        <end position="140"/>
    </location>
</feature>
<evidence type="ECO:0000313" key="2">
    <source>
        <dbReference type="EMBL" id="KAL1856888.1"/>
    </source>
</evidence>
<evidence type="ECO:0000313" key="3">
    <source>
        <dbReference type="Proteomes" id="UP001586593"/>
    </source>
</evidence>
<keyword evidence="3" id="KW-1185">Reference proteome</keyword>
<sequence>MLQSVTAGHSRRLVPLITKRANDFCAWLPSILGLLLGSHPRLPCSVPYVSVYGLCATLAPIMGELMAADPMDSCRYEMGRLSHSADSLSPLTAATNRHQASPLTACFVKGAWMDRTAVEGERDHPTRASPVQLSPESCSSPQRLQVRMGNGLGRRLSAKRRCRSREDLVSHLLPVRM</sequence>